<gene>
    <name evidence="1" type="ORF">AVEN_179951_1</name>
</gene>
<proteinExistence type="predicted"/>
<dbReference type="EMBL" id="BGPR01022350">
    <property type="protein sequence ID" value="GBN88572.1"/>
    <property type="molecule type" value="Genomic_DNA"/>
</dbReference>
<accession>A0A4Y2SK29</accession>
<name>A0A4Y2SK29_ARAVE</name>
<comment type="caution">
    <text evidence="1">The sequence shown here is derived from an EMBL/GenBank/DDBJ whole genome shotgun (WGS) entry which is preliminary data.</text>
</comment>
<dbReference type="Proteomes" id="UP000499080">
    <property type="component" value="Unassembled WGS sequence"/>
</dbReference>
<dbReference type="AlphaFoldDB" id="A0A4Y2SK29"/>
<reference evidence="1 2" key="1">
    <citation type="journal article" date="2019" name="Sci. Rep.">
        <title>Orb-weaving spider Araneus ventricosus genome elucidates the spidroin gene catalogue.</title>
        <authorList>
            <person name="Kono N."/>
            <person name="Nakamura H."/>
            <person name="Ohtoshi R."/>
            <person name="Moran D.A.P."/>
            <person name="Shinohara A."/>
            <person name="Yoshida Y."/>
            <person name="Fujiwara M."/>
            <person name="Mori M."/>
            <person name="Tomita M."/>
            <person name="Arakawa K."/>
        </authorList>
    </citation>
    <scope>NUCLEOTIDE SEQUENCE [LARGE SCALE GENOMIC DNA]</scope>
</reference>
<keyword evidence="2" id="KW-1185">Reference proteome</keyword>
<protein>
    <submittedName>
        <fullName evidence="1">Uncharacterized protein</fullName>
    </submittedName>
</protein>
<evidence type="ECO:0000313" key="1">
    <source>
        <dbReference type="EMBL" id="GBN88572.1"/>
    </source>
</evidence>
<organism evidence="1 2">
    <name type="scientific">Araneus ventricosus</name>
    <name type="common">Orbweaver spider</name>
    <name type="synonym">Epeira ventricosa</name>
    <dbReference type="NCBI Taxonomy" id="182803"/>
    <lineage>
        <taxon>Eukaryota</taxon>
        <taxon>Metazoa</taxon>
        <taxon>Ecdysozoa</taxon>
        <taxon>Arthropoda</taxon>
        <taxon>Chelicerata</taxon>
        <taxon>Arachnida</taxon>
        <taxon>Araneae</taxon>
        <taxon>Araneomorphae</taxon>
        <taxon>Entelegynae</taxon>
        <taxon>Araneoidea</taxon>
        <taxon>Araneidae</taxon>
        <taxon>Araneus</taxon>
    </lineage>
</organism>
<sequence length="102" mass="11375">MLRYLPNDCGDWSDDPNTIAMGGKKRDFLSTTKSFDGDDLVENTTSLISHTNGMKPLEATFCCVEQLSSASPIDVMLIKKNGETIRKVAELLGFNKKDYSFF</sequence>
<evidence type="ECO:0000313" key="2">
    <source>
        <dbReference type="Proteomes" id="UP000499080"/>
    </source>
</evidence>